<evidence type="ECO:0000256" key="1">
    <source>
        <dbReference type="SAM" id="MobiDB-lite"/>
    </source>
</evidence>
<evidence type="ECO:0000313" key="3">
    <source>
        <dbReference type="EMBL" id="KAK6518767.1"/>
    </source>
</evidence>
<feature type="region of interest" description="Disordered" evidence="1">
    <location>
        <begin position="178"/>
        <end position="207"/>
    </location>
</feature>
<evidence type="ECO:0000259" key="2">
    <source>
        <dbReference type="PROSITE" id="PS50181"/>
    </source>
</evidence>
<gene>
    <name evidence="3" type="ORF">TWF506_005905</name>
</gene>
<dbReference type="PROSITE" id="PS50181">
    <property type="entry name" value="FBOX"/>
    <property type="match status" value="1"/>
</dbReference>
<dbReference type="AlphaFoldDB" id="A0AAN8NXF8"/>
<comment type="caution">
    <text evidence="3">The sequence shown here is derived from an EMBL/GenBank/DDBJ whole genome shotgun (WGS) entry which is preliminary data.</text>
</comment>
<sequence length="384" mass="44564">MTTLPYELQLVIIEIADWTQLPTLYDVCQIWRDYIRNFVNTRFLPDRYTYQRLPLDIRNRPRQDPPWHFHRVLRYITHVIYIDGEFHFAHLEFNGQNVQQPVVQQQPGQQAGPQTGQPTVGQLGNLLQQLRQLSGQQTRQNFRQQFMQHVRQQSIQYARQQAIRQAIQQAGQQIGQQVRRQTGQQTEQQARQQTGQQARQQARREEEVPWWATSPFTTEIGSGFPAPGAAQSDAIPPMQTLNMRLFFDDPLITPYRNPSPVMTPIPPGALATSLPTRIPYYRPLHTGSSIIEEYTIPFSQLYSQELISPSSGLRLLTQLLLRRVHMATRWPVLVDDMGRRRGLIKVDVMYRVCGNGTVGITFRNRSVGWAELNRATEIVRLKFR</sequence>
<dbReference type="EMBL" id="JAVHJM010000002">
    <property type="protein sequence ID" value="KAK6518767.1"/>
    <property type="molecule type" value="Genomic_DNA"/>
</dbReference>
<dbReference type="Proteomes" id="UP001307849">
    <property type="component" value="Unassembled WGS sequence"/>
</dbReference>
<feature type="domain" description="F-box" evidence="2">
    <location>
        <begin position="1"/>
        <end position="53"/>
    </location>
</feature>
<proteinExistence type="predicted"/>
<feature type="compositionally biased region" description="Low complexity" evidence="1">
    <location>
        <begin position="178"/>
        <end position="200"/>
    </location>
</feature>
<keyword evidence="4" id="KW-1185">Reference proteome</keyword>
<name>A0AAN8NXF8_9PEZI</name>
<dbReference type="InterPro" id="IPR001810">
    <property type="entry name" value="F-box_dom"/>
</dbReference>
<accession>A0AAN8NXF8</accession>
<protein>
    <recommendedName>
        <fullName evidence="2">F-box domain-containing protein</fullName>
    </recommendedName>
</protein>
<organism evidence="3 4">
    <name type="scientific">Arthrobotrys conoides</name>
    <dbReference type="NCBI Taxonomy" id="74498"/>
    <lineage>
        <taxon>Eukaryota</taxon>
        <taxon>Fungi</taxon>
        <taxon>Dikarya</taxon>
        <taxon>Ascomycota</taxon>
        <taxon>Pezizomycotina</taxon>
        <taxon>Orbiliomycetes</taxon>
        <taxon>Orbiliales</taxon>
        <taxon>Orbiliaceae</taxon>
        <taxon>Arthrobotrys</taxon>
    </lineage>
</organism>
<evidence type="ECO:0000313" key="4">
    <source>
        <dbReference type="Proteomes" id="UP001307849"/>
    </source>
</evidence>
<reference evidence="3 4" key="1">
    <citation type="submission" date="2019-10" db="EMBL/GenBank/DDBJ databases">
        <authorList>
            <person name="Palmer J.M."/>
        </authorList>
    </citation>
    <scope>NUCLEOTIDE SEQUENCE [LARGE SCALE GENOMIC DNA]</scope>
    <source>
        <strain evidence="3 4">TWF506</strain>
    </source>
</reference>